<proteinExistence type="predicted"/>
<dbReference type="AlphaFoldDB" id="A0A8X7U266"/>
<dbReference type="Proteomes" id="UP000886595">
    <property type="component" value="Unassembled WGS sequence"/>
</dbReference>
<organism evidence="2 3">
    <name type="scientific">Brassica carinata</name>
    <name type="common">Ethiopian mustard</name>
    <name type="synonym">Abyssinian cabbage</name>
    <dbReference type="NCBI Taxonomy" id="52824"/>
    <lineage>
        <taxon>Eukaryota</taxon>
        <taxon>Viridiplantae</taxon>
        <taxon>Streptophyta</taxon>
        <taxon>Embryophyta</taxon>
        <taxon>Tracheophyta</taxon>
        <taxon>Spermatophyta</taxon>
        <taxon>Magnoliopsida</taxon>
        <taxon>eudicotyledons</taxon>
        <taxon>Gunneridae</taxon>
        <taxon>Pentapetalae</taxon>
        <taxon>rosids</taxon>
        <taxon>malvids</taxon>
        <taxon>Brassicales</taxon>
        <taxon>Brassicaceae</taxon>
        <taxon>Brassiceae</taxon>
        <taxon>Brassica</taxon>
    </lineage>
</organism>
<reference evidence="2 3" key="1">
    <citation type="submission" date="2020-02" db="EMBL/GenBank/DDBJ databases">
        <authorList>
            <person name="Ma Q."/>
            <person name="Huang Y."/>
            <person name="Song X."/>
            <person name="Pei D."/>
        </authorList>
    </citation>
    <scope>NUCLEOTIDE SEQUENCE [LARGE SCALE GENOMIC DNA]</scope>
    <source>
        <strain evidence="2">Sxm20200214</strain>
        <tissue evidence="2">Leaf</tissue>
    </source>
</reference>
<evidence type="ECO:0000313" key="2">
    <source>
        <dbReference type="EMBL" id="KAG2263297.1"/>
    </source>
</evidence>
<sequence length="127" mass="13815">MEASRFIDAGLVLRGGGYLRSTDAAPASGRKTSSAPSLRFMNDGVKWFTKILAVVLKPILRDVVLGFEVFKVWWVSLFEFEFVGTRGRDFVVGRGVKRVLMNATSAESSPAKKLAPESSNKADGNSS</sequence>
<comment type="caution">
    <text evidence="2">The sequence shown here is derived from an EMBL/GenBank/DDBJ whole genome shotgun (WGS) entry which is preliminary data.</text>
</comment>
<dbReference type="EMBL" id="JAAMPC010000014">
    <property type="protein sequence ID" value="KAG2263297.1"/>
    <property type="molecule type" value="Genomic_DNA"/>
</dbReference>
<name>A0A8X7U266_BRACI</name>
<protein>
    <submittedName>
        <fullName evidence="2">Uncharacterized protein</fullName>
    </submittedName>
</protein>
<accession>A0A8X7U266</accession>
<evidence type="ECO:0000256" key="1">
    <source>
        <dbReference type="SAM" id="MobiDB-lite"/>
    </source>
</evidence>
<feature type="region of interest" description="Disordered" evidence="1">
    <location>
        <begin position="105"/>
        <end position="127"/>
    </location>
</feature>
<gene>
    <name evidence="2" type="ORF">Bca52824_070376</name>
</gene>
<evidence type="ECO:0000313" key="3">
    <source>
        <dbReference type="Proteomes" id="UP000886595"/>
    </source>
</evidence>
<keyword evidence="3" id="KW-1185">Reference proteome</keyword>
<feature type="compositionally biased region" description="Polar residues" evidence="1">
    <location>
        <begin position="117"/>
        <end position="127"/>
    </location>
</feature>